<dbReference type="EMBL" id="FCOA02000008">
    <property type="protein sequence ID" value="SAK63226.1"/>
    <property type="molecule type" value="Genomic_DNA"/>
</dbReference>
<evidence type="ECO:0000256" key="2">
    <source>
        <dbReference type="ARBA" id="ARBA00013017"/>
    </source>
</evidence>
<comment type="catalytic activity">
    <reaction evidence="11">
        <text>a hydroperoxide + [thioredoxin]-dithiol = an alcohol + [thioredoxin]-disulfide + H2O</text>
        <dbReference type="Rhea" id="RHEA:62620"/>
        <dbReference type="Rhea" id="RHEA-COMP:10698"/>
        <dbReference type="Rhea" id="RHEA-COMP:10700"/>
        <dbReference type="ChEBI" id="CHEBI:15377"/>
        <dbReference type="ChEBI" id="CHEBI:29950"/>
        <dbReference type="ChEBI" id="CHEBI:30879"/>
        <dbReference type="ChEBI" id="CHEBI:35924"/>
        <dbReference type="ChEBI" id="CHEBI:50058"/>
        <dbReference type="EC" id="1.11.1.24"/>
    </reaction>
</comment>
<dbReference type="InterPro" id="IPR013766">
    <property type="entry name" value="Thioredoxin_domain"/>
</dbReference>
<dbReference type="PANTHER" id="PTHR42801">
    <property type="entry name" value="THIOREDOXIN-DEPENDENT PEROXIDE REDUCTASE"/>
    <property type="match status" value="1"/>
</dbReference>
<keyword evidence="3" id="KW-0575">Peroxidase</keyword>
<accession>A0A158B0K7</accession>
<dbReference type="RefSeq" id="WP_061168179.1">
    <property type="nucleotide sequence ID" value="NZ_FCOA02000008.1"/>
</dbReference>
<keyword evidence="15" id="KW-1185">Reference proteome</keyword>
<dbReference type="GO" id="GO:0034599">
    <property type="term" value="P:cellular response to oxidative stress"/>
    <property type="evidence" value="ECO:0007669"/>
    <property type="project" value="TreeGrafter"/>
</dbReference>
<dbReference type="PROSITE" id="PS51352">
    <property type="entry name" value="THIOREDOXIN_2"/>
    <property type="match status" value="1"/>
</dbReference>
<dbReference type="InterPro" id="IPR036249">
    <property type="entry name" value="Thioredoxin-like_sf"/>
</dbReference>
<sequence length="187" mass="20017">MKSKILGLTAGAALAVAAAVYSLSAGATLKPGDPAPEFTAQASLGGNVYDYSLADALKKGPVVLYFYPAAFTKGCTIEAHEFAEAVDQYKAQGATVIGVSHDNIDTLKKFSVSECRSKFPVAADEDSKIIRSYDASMPMKSTMANRVSYVIAPDGKIIYEYTSLSPDQHVANTLQALRDWNAKHKTQ</sequence>
<evidence type="ECO:0000256" key="7">
    <source>
        <dbReference type="ARBA" id="ARBA00023284"/>
    </source>
</evidence>
<name>A0A158B0K7_9BURK</name>
<feature type="domain" description="Thioredoxin" evidence="13">
    <location>
        <begin position="29"/>
        <end position="179"/>
    </location>
</feature>
<reference evidence="14" key="1">
    <citation type="submission" date="2016-01" db="EMBL/GenBank/DDBJ databases">
        <authorList>
            <person name="Peeters C."/>
        </authorList>
    </citation>
    <scope>NUCLEOTIDE SEQUENCE</scope>
    <source>
        <strain evidence="14">LMG 29322</strain>
    </source>
</reference>
<comment type="caution">
    <text evidence="14">The sequence shown here is derived from an EMBL/GenBank/DDBJ whole genome shotgun (WGS) entry which is preliminary data.</text>
</comment>
<dbReference type="GO" id="GO:0005737">
    <property type="term" value="C:cytoplasm"/>
    <property type="evidence" value="ECO:0007669"/>
    <property type="project" value="TreeGrafter"/>
</dbReference>
<evidence type="ECO:0000256" key="11">
    <source>
        <dbReference type="ARBA" id="ARBA00049091"/>
    </source>
</evidence>
<comment type="function">
    <text evidence="1">Thiol-specific peroxidase that catalyzes the reduction of hydrogen peroxide and organic hydroperoxides to water and alcohols, respectively. Plays a role in cell protection against oxidative stress by detoxifying peroxides and as sensor of hydrogen peroxide-mediated signaling events.</text>
</comment>
<dbReference type="PANTHER" id="PTHR42801:SF4">
    <property type="entry name" value="AHPC_TSA FAMILY PROTEIN"/>
    <property type="match status" value="1"/>
</dbReference>
<proteinExistence type="inferred from homology"/>
<keyword evidence="5" id="KW-0560">Oxidoreductase</keyword>
<evidence type="ECO:0000256" key="8">
    <source>
        <dbReference type="ARBA" id="ARBA00032824"/>
    </source>
</evidence>
<evidence type="ECO:0000256" key="1">
    <source>
        <dbReference type="ARBA" id="ARBA00003330"/>
    </source>
</evidence>
<dbReference type="STRING" id="1777140.AWB79_02979"/>
<feature type="chain" id="PRO_5007621222" description="thioredoxin-dependent peroxiredoxin" evidence="12">
    <location>
        <begin position="28"/>
        <end position="187"/>
    </location>
</feature>
<evidence type="ECO:0000256" key="9">
    <source>
        <dbReference type="ARBA" id="ARBA00038489"/>
    </source>
</evidence>
<keyword evidence="12" id="KW-0732">Signal</keyword>
<evidence type="ECO:0000256" key="4">
    <source>
        <dbReference type="ARBA" id="ARBA00022862"/>
    </source>
</evidence>
<dbReference type="AlphaFoldDB" id="A0A158B0K7"/>
<keyword evidence="4" id="KW-0049">Antioxidant</keyword>
<feature type="signal peptide" evidence="12">
    <location>
        <begin position="1"/>
        <end position="27"/>
    </location>
</feature>
<dbReference type="Gene3D" id="3.40.30.10">
    <property type="entry name" value="Glutaredoxin"/>
    <property type="match status" value="1"/>
</dbReference>
<dbReference type="OrthoDB" id="5572803at2"/>
<evidence type="ECO:0000256" key="5">
    <source>
        <dbReference type="ARBA" id="ARBA00023002"/>
    </source>
</evidence>
<keyword evidence="7" id="KW-0676">Redox-active center</keyword>
<evidence type="ECO:0000256" key="6">
    <source>
        <dbReference type="ARBA" id="ARBA00023157"/>
    </source>
</evidence>
<gene>
    <name evidence="14" type="ORF">AWB79_02979</name>
</gene>
<dbReference type="GO" id="GO:0008379">
    <property type="term" value="F:thioredoxin peroxidase activity"/>
    <property type="evidence" value="ECO:0007669"/>
    <property type="project" value="TreeGrafter"/>
</dbReference>
<evidence type="ECO:0000256" key="3">
    <source>
        <dbReference type="ARBA" id="ARBA00022559"/>
    </source>
</evidence>
<evidence type="ECO:0000313" key="14">
    <source>
        <dbReference type="EMBL" id="SAK63226.1"/>
    </source>
</evidence>
<dbReference type="GO" id="GO:0045454">
    <property type="term" value="P:cell redox homeostasis"/>
    <property type="evidence" value="ECO:0007669"/>
    <property type="project" value="TreeGrafter"/>
</dbReference>
<organism evidence="14 15">
    <name type="scientific">Caballeronia hypogeia</name>
    <dbReference type="NCBI Taxonomy" id="1777140"/>
    <lineage>
        <taxon>Bacteria</taxon>
        <taxon>Pseudomonadati</taxon>
        <taxon>Pseudomonadota</taxon>
        <taxon>Betaproteobacteria</taxon>
        <taxon>Burkholderiales</taxon>
        <taxon>Burkholderiaceae</taxon>
        <taxon>Caballeronia</taxon>
    </lineage>
</organism>
<dbReference type="CDD" id="cd03017">
    <property type="entry name" value="PRX_BCP"/>
    <property type="match status" value="1"/>
</dbReference>
<dbReference type="EC" id="1.11.1.24" evidence="2"/>
<evidence type="ECO:0000256" key="12">
    <source>
        <dbReference type="SAM" id="SignalP"/>
    </source>
</evidence>
<keyword evidence="6" id="KW-1015">Disulfide bond</keyword>
<dbReference type="Pfam" id="PF00578">
    <property type="entry name" value="AhpC-TSA"/>
    <property type="match status" value="1"/>
</dbReference>
<evidence type="ECO:0000256" key="10">
    <source>
        <dbReference type="ARBA" id="ARBA00042639"/>
    </source>
</evidence>
<dbReference type="Proteomes" id="UP000054851">
    <property type="component" value="Unassembled WGS sequence"/>
</dbReference>
<dbReference type="SUPFAM" id="SSF52833">
    <property type="entry name" value="Thioredoxin-like"/>
    <property type="match status" value="1"/>
</dbReference>
<comment type="similarity">
    <text evidence="9">Belongs to the peroxiredoxin family. BCP/PrxQ subfamily.</text>
</comment>
<protein>
    <recommendedName>
        <fullName evidence="2">thioredoxin-dependent peroxiredoxin</fullName>
        <ecNumber evidence="2">1.11.1.24</ecNumber>
    </recommendedName>
    <alternativeName>
        <fullName evidence="8">Thioredoxin peroxidase</fullName>
    </alternativeName>
    <alternativeName>
        <fullName evidence="10">Thioredoxin-dependent peroxiredoxin Bcp</fullName>
    </alternativeName>
</protein>
<dbReference type="InterPro" id="IPR050924">
    <property type="entry name" value="Peroxiredoxin_BCP/PrxQ"/>
</dbReference>
<dbReference type="InterPro" id="IPR000866">
    <property type="entry name" value="AhpC/TSA"/>
</dbReference>
<evidence type="ECO:0000313" key="15">
    <source>
        <dbReference type="Proteomes" id="UP000054851"/>
    </source>
</evidence>
<evidence type="ECO:0000259" key="13">
    <source>
        <dbReference type="PROSITE" id="PS51352"/>
    </source>
</evidence>